<evidence type="ECO:0000313" key="4">
    <source>
        <dbReference type="EMBL" id="GAA3965762.1"/>
    </source>
</evidence>
<dbReference type="SMART" id="SM01119">
    <property type="entry name" value="D-ser_dehydrat"/>
    <property type="match status" value="1"/>
</dbReference>
<reference evidence="5" key="1">
    <citation type="journal article" date="2019" name="Int. J. Syst. Evol. Microbiol.">
        <title>The Global Catalogue of Microorganisms (GCM) 10K type strain sequencing project: providing services to taxonomists for standard genome sequencing and annotation.</title>
        <authorList>
            <consortium name="The Broad Institute Genomics Platform"/>
            <consortium name="The Broad Institute Genome Sequencing Center for Infectious Disease"/>
            <person name="Wu L."/>
            <person name="Ma J."/>
        </authorList>
    </citation>
    <scope>NUCLEOTIDE SEQUENCE [LARGE SCALE GENOMIC DNA]</scope>
    <source>
        <strain evidence="5">JCM 17338</strain>
    </source>
</reference>
<accession>A0ABP7PHH7</accession>
<keyword evidence="5" id="KW-1185">Reference proteome</keyword>
<dbReference type="InterPro" id="IPR042208">
    <property type="entry name" value="D-ser_dehydrat-like_sf"/>
</dbReference>
<evidence type="ECO:0000256" key="1">
    <source>
        <dbReference type="ARBA" id="ARBA00005323"/>
    </source>
</evidence>
<keyword evidence="2" id="KW-0456">Lyase</keyword>
<protein>
    <submittedName>
        <fullName evidence="4">D-TA family PLP-dependent enzyme</fullName>
    </submittedName>
</protein>
<feature type="domain" description="D-serine dehydratase-like" evidence="3">
    <location>
        <begin position="261"/>
        <end position="351"/>
    </location>
</feature>
<sequence>MQQQNWFLIPDEQSIETPSLVFYVERIEENIKTLKAMVDDVERLRPHVKTHKCLEITAILIAEGINKFKCATIAEAEMLGIAKAKDVLLAYQPVGENINRFLTLQKTYSETVFSCLTDDLHTAKKLSEKAVSANLVVNVYIDLNVGMNRTGVLPDLAAELFTNVISLPNLNVKGLHAYDGHIHDSSMDIRMQKSEPVIAQLLTLKQSCESISNTKLTVIAGGTPTFPIYANQTEFDCSPGTFVLWDKGYQDAYPEQKFNTAALVVSRIVSKPANGLLCTDLGHKAIAAEKELKNRVFFINAPDLEVISQSEEHLVLRTEYSSDFNIGDVLYGLPYHVCPTVALHEKAICMDANKNVQYWDIVSRKRKITI</sequence>
<evidence type="ECO:0000259" key="3">
    <source>
        <dbReference type="SMART" id="SM01119"/>
    </source>
</evidence>
<dbReference type="EMBL" id="BAABAK010000009">
    <property type="protein sequence ID" value="GAA3965762.1"/>
    <property type="molecule type" value="Genomic_DNA"/>
</dbReference>
<organism evidence="4 5">
    <name type="scientific">Pedobacter ginsengiterrae</name>
    <dbReference type="NCBI Taxonomy" id="871696"/>
    <lineage>
        <taxon>Bacteria</taxon>
        <taxon>Pseudomonadati</taxon>
        <taxon>Bacteroidota</taxon>
        <taxon>Sphingobacteriia</taxon>
        <taxon>Sphingobacteriales</taxon>
        <taxon>Sphingobacteriaceae</taxon>
        <taxon>Pedobacter</taxon>
    </lineage>
</organism>
<dbReference type="CDD" id="cd06821">
    <property type="entry name" value="PLPDE_III_D-TA"/>
    <property type="match status" value="1"/>
</dbReference>
<comment type="caution">
    <text evidence="4">The sequence shown here is derived from an EMBL/GenBank/DDBJ whole genome shotgun (WGS) entry which is preliminary data.</text>
</comment>
<dbReference type="PANTHER" id="PTHR28004:SF2">
    <property type="entry name" value="D-SERINE DEHYDRATASE"/>
    <property type="match status" value="1"/>
</dbReference>
<dbReference type="Pfam" id="PF01168">
    <property type="entry name" value="Ala_racemase_N"/>
    <property type="match status" value="1"/>
</dbReference>
<gene>
    <name evidence="4" type="ORF">GCM10022246_18470</name>
</gene>
<proteinExistence type="inferred from homology"/>
<dbReference type="InterPro" id="IPR026956">
    <property type="entry name" value="D-ser_dehydrat-like_dom"/>
</dbReference>
<dbReference type="InterPro" id="IPR051466">
    <property type="entry name" value="D-amino_acid_metab_enzyme"/>
</dbReference>
<dbReference type="Gene3D" id="3.20.20.10">
    <property type="entry name" value="Alanine racemase"/>
    <property type="match status" value="1"/>
</dbReference>
<comment type="similarity">
    <text evidence="1">Belongs to the DSD1 family.</text>
</comment>
<dbReference type="Proteomes" id="UP001501081">
    <property type="component" value="Unassembled WGS sequence"/>
</dbReference>
<name>A0ABP7PHH7_9SPHI</name>
<evidence type="ECO:0000256" key="2">
    <source>
        <dbReference type="ARBA" id="ARBA00023239"/>
    </source>
</evidence>
<dbReference type="SUPFAM" id="SSF51419">
    <property type="entry name" value="PLP-binding barrel"/>
    <property type="match status" value="1"/>
</dbReference>
<dbReference type="Gene3D" id="2.40.37.20">
    <property type="entry name" value="D-serine dehydratase-like domain"/>
    <property type="match status" value="1"/>
</dbReference>
<dbReference type="InterPro" id="IPR029066">
    <property type="entry name" value="PLP-binding_barrel"/>
</dbReference>
<dbReference type="InterPro" id="IPR001608">
    <property type="entry name" value="Ala_racemase_N"/>
</dbReference>
<dbReference type="PANTHER" id="PTHR28004">
    <property type="entry name" value="ZGC:162816-RELATED"/>
    <property type="match status" value="1"/>
</dbReference>
<dbReference type="Pfam" id="PF14031">
    <property type="entry name" value="D-ser_dehydrat"/>
    <property type="match status" value="1"/>
</dbReference>
<dbReference type="RefSeq" id="WP_344766509.1">
    <property type="nucleotide sequence ID" value="NZ_BAABAK010000009.1"/>
</dbReference>
<evidence type="ECO:0000313" key="5">
    <source>
        <dbReference type="Proteomes" id="UP001501081"/>
    </source>
</evidence>